<sequence>MATDQTFVDFILSQLKLVGDVSAKKMFGEYGVYANGKLFGLVCDNKLFIKPTSAGRAFIGEVVEAPPYEGAKPSFLIEDRIEDRQWLSELVRLTVEELPEPKAKKEKKK</sequence>
<comment type="caution">
    <text evidence="2">The sequence shown here is derived from an EMBL/GenBank/DDBJ whole genome shotgun (WGS) entry which is preliminary data.</text>
</comment>
<dbReference type="Proteomes" id="UP001501725">
    <property type="component" value="Unassembled WGS sequence"/>
</dbReference>
<protein>
    <submittedName>
        <fullName evidence="2">TfoX/Sxy family protein</fullName>
    </submittedName>
</protein>
<name>A0ABP8G8C9_9BACT</name>
<dbReference type="Gene3D" id="3.30.1460.30">
    <property type="entry name" value="YgaC/TfoX-N like chaperone"/>
    <property type="match status" value="1"/>
</dbReference>
<organism evidence="2 3">
    <name type="scientific">Flaviaesturariibacter amylovorans</name>
    <dbReference type="NCBI Taxonomy" id="1084520"/>
    <lineage>
        <taxon>Bacteria</taxon>
        <taxon>Pseudomonadati</taxon>
        <taxon>Bacteroidota</taxon>
        <taxon>Chitinophagia</taxon>
        <taxon>Chitinophagales</taxon>
        <taxon>Chitinophagaceae</taxon>
        <taxon>Flaviaestuariibacter</taxon>
    </lineage>
</organism>
<dbReference type="InterPro" id="IPR007076">
    <property type="entry name" value="TfoX_N"/>
</dbReference>
<feature type="domain" description="TfoX N-terminal" evidence="1">
    <location>
        <begin position="14"/>
        <end position="97"/>
    </location>
</feature>
<gene>
    <name evidence="2" type="ORF">GCM10023184_03900</name>
</gene>
<dbReference type="RefSeq" id="WP_345252954.1">
    <property type="nucleotide sequence ID" value="NZ_BAABGY010000001.1"/>
</dbReference>
<dbReference type="EMBL" id="BAABGY010000001">
    <property type="protein sequence ID" value="GAA4319240.1"/>
    <property type="molecule type" value="Genomic_DNA"/>
</dbReference>
<evidence type="ECO:0000313" key="3">
    <source>
        <dbReference type="Proteomes" id="UP001501725"/>
    </source>
</evidence>
<evidence type="ECO:0000259" key="1">
    <source>
        <dbReference type="Pfam" id="PF04993"/>
    </source>
</evidence>
<dbReference type="SUPFAM" id="SSF159894">
    <property type="entry name" value="YgaC/TfoX-N like"/>
    <property type="match status" value="1"/>
</dbReference>
<proteinExistence type="predicted"/>
<dbReference type="Pfam" id="PF04993">
    <property type="entry name" value="TfoX_N"/>
    <property type="match status" value="1"/>
</dbReference>
<reference evidence="3" key="1">
    <citation type="journal article" date="2019" name="Int. J. Syst. Evol. Microbiol.">
        <title>The Global Catalogue of Microorganisms (GCM) 10K type strain sequencing project: providing services to taxonomists for standard genome sequencing and annotation.</title>
        <authorList>
            <consortium name="The Broad Institute Genomics Platform"/>
            <consortium name="The Broad Institute Genome Sequencing Center for Infectious Disease"/>
            <person name="Wu L."/>
            <person name="Ma J."/>
        </authorList>
    </citation>
    <scope>NUCLEOTIDE SEQUENCE [LARGE SCALE GENOMIC DNA]</scope>
    <source>
        <strain evidence="3">JCM 17919</strain>
    </source>
</reference>
<keyword evidence="3" id="KW-1185">Reference proteome</keyword>
<evidence type="ECO:0000313" key="2">
    <source>
        <dbReference type="EMBL" id="GAA4319240.1"/>
    </source>
</evidence>
<accession>A0ABP8G8C9</accession>